<comment type="caution">
    <text evidence="7">The sequence shown here is derived from an EMBL/GenBank/DDBJ whole genome shotgun (WGS) entry which is preliminary data.</text>
</comment>
<dbReference type="InterPro" id="IPR001223">
    <property type="entry name" value="Glyco_hydro18_cat"/>
</dbReference>
<proteinExistence type="inferred from homology"/>
<organism evidence="7 8">
    <name type="scientific">Xanthoceras sorbifolium</name>
    <dbReference type="NCBI Taxonomy" id="99658"/>
    <lineage>
        <taxon>Eukaryota</taxon>
        <taxon>Viridiplantae</taxon>
        <taxon>Streptophyta</taxon>
        <taxon>Embryophyta</taxon>
        <taxon>Tracheophyta</taxon>
        <taxon>Spermatophyta</taxon>
        <taxon>Magnoliopsida</taxon>
        <taxon>eudicotyledons</taxon>
        <taxon>Gunneridae</taxon>
        <taxon>Pentapetalae</taxon>
        <taxon>rosids</taxon>
        <taxon>malvids</taxon>
        <taxon>Sapindales</taxon>
        <taxon>Sapindaceae</taxon>
        <taxon>Xanthoceroideae</taxon>
        <taxon>Xanthoceras</taxon>
    </lineage>
</organism>
<keyword evidence="8" id="KW-1185">Reference proteome</keyword>
<dbReference type="PANTHER" id="PTHR45708:SF43">
    <property type="entry name" value="CHITINASE"/>
    <property type="match status" value="1"/>
</dbReference>
<reference evidence="7 8" key="1">
    <citation type="submission" date="2021-02" db="EMBL/GenBank/DDBJ databases">
        <title>Plant Genome Project.</title>
        <authorList>
            <person name="Zhang R.-G."/>
        </authorList>
    </citation>
    <scope>NUCLEOTIDE SEQUENCE [LARGE SCALE GENOMIC DNA]</scope>
    <source>
        <tissue evidence="7">Leaves</tissue>
    </source>
</reference>
<evidence type="ECO:0000313" key="7">
    <source>
        <dbReference type="EMBL" id="KAH7557739.1"/>
    </source>
</evidence>
<dbReference type="InterPro" id="IPR017853">
    <property type="entry name" value="GH"/>
</dbReference>
<sequence>MKSQKHYTLHIVAAMGPKAQATTLLLPLLVMALLGLSHAGGIAIYWGQNGNEGTLTQTCATGKYSFVNIAFLNKFGSGRAPQLDLTGHCNAAARLCAIASTGIRNCQRRGVKVMLSIGGGIGNYSLSSKADAKRVAGYLWNNFLGGKSPSRPLGSAVLDGVDFDIELGSTLYYDDLARYLSGYSKPGRKVYLSAAPQCPFPDRFLGKALNTGLFDYVWVQFYNNAPCQYSPGNTRRLFSSWKKWTSSVKAGKIFLGLPAAPGAAGSGYVPPSVLTSKILPVIKKSPKYGGVMLWSRYFDNRTGYSSAIKKSV</sequence>
<dbReference type="PANTHER" id="PTHR45708">
    <property type="entry name" value="ENDOCHITINASE"/>
    <property type="match status" value="1"/>
</dbReference>
<comment type="similarity">
    <text evidence="5">Belongs to the glycosyl hydrolase 18 family.</text>
</comment>
<evidence type="ECO:0000259" key="6">
    <source>
        <dbReference type="PROSITE" id="PS51910"/>
    </source>
</evidence>
<feature type="domain" description="GH18" evidence="6">
    <location>
        <begin position="40"/>
        <end position="312"/>
    </location>
</feature>
<name>A0ABQ8HGJ1_9ROSI</name>
<dbReference type="Proteomes" id="UP000827721">
    <property type="component" value="Unassembled WGS sequence"/>
</dbReference>
<dbReference type="InterPro" id="IPR045321">
    <property type="entry name" value="Cts1-like"/>
</dbReference>
<dbReference type="EMBL" id="JAFEMO010000011">
    <property type="protein sequence ID" value="KAH7557739.1"/>
    <property type="molecule type" value="Genomic_DNA"/>
</dbReference>
<dbReference type="Gene3D" id="3.20.20.80">
    <property type="entry name" value="Glycosidases"/>
    <property type="match status" value="1"/>
</dbReference>
<dbReference type="SUPFAM" id="SSF51445">
    <property type="entry name" value="(Trans)glycosidases"/>
    <property type="match status" value="1"/>
</dbReference>
<dbReference type="CDD" id="cd02877">
    <property type="entry name" value="GH18_hevamine_XipI_class_III"/>
    <property type="match status" value="1"/>
</dbReference>
<evidence type="ECO:0000256" key="2">
    <source>
        <dbReference type="ARBA" id="ARBA00022801"/>
    </source>
</evidence>
<evidence type="ECO:0000256" key="5">
    <source>
        <dbReference type="RuleBase" id="RU004453"/>
    </source>
</evidence>
<accession>A0ABQ8HGJ1</accession>
<dbReference type="PROSITE" id="PS51910">
    <property type="entry name" value="GH18_2"/>
    <property type="match status" value="1"/>
</dbReference>
<keyword evidence="3 4" id="KW-0326">Glycosidase</keyword>
<evidence type="ECO:0000256" key="3">
    <source>
        <dbReference type="ARBA" id="ARBA00023295"/>
    </source>
</evidence>
<gene>
    <name evidence="7" type="ORF">JRO89_XS11G0211100</name>
</gene>
<evidence type="ECO:0000256" key="1">
    <source>
        <dbReference type="ARBA" id="ARBA00012729"/>
    </source>
</evidence>
<dbReference type="EC" id="3.2.1.14" evidence="1"/>
<keyword evidence="2 4" id="KW-0378">Hydrolase</keyword>
<dbReference type="InterPro" id="IPR001579">
    <property type="entry name" value="Glyco_hydro_18_chit_AS"/>
</dbReference>
<evidence type="ECO:0000313" key="8">
    <source>
        <dbReference type="Proteomes" id="UP000827721"/>
    </source>
</evidence>
<protein>
    <recommendedName>
        <fullName evidence="1">chitinase</fullName>
        <ecNumber evidence="1">3.2.1.14</ecNumber>
    </recommendedName>
</protein>
<dbReference type="PROSITE" id="PS01095">
    <property type="entry name" value="GH18_1"/>
    <property type="match status" value="1"/>
</dbReference>
<dbReference type="InterPro" id="IPR050542">
    <property type="entry name" value="Glycosyl_Hydrlase18_Chitinase"/>
</dbReference>
<dbReference type="Pfam" id="PF00704">
    <property type="entry name" value="Glyco_hydro_18"/>
    <property type="match status" value="1"/>
</dbReference>
<evidence type="ECO:0000256" key="4">
    <source>
        <dbReference type="RuleBase" id="RU000489"/>
    </source>
</evidence>